<keyword evidence="1" id="KW-0863">Zinc-finger</keyword>
<dbReference type="InterPro" id="IPR013083">
    <property type="entry name" value="Znf_RING/FYVE/PHD"/>
</dbReference>
<organism evidence="5 6">
    <name type="scientific">Skeletonema marinoi</name>
    <dbReference type="NCBI Taxonomy" id="267567"/>
    <lineage>
        <taxon>Eukaryota</taxon>
        <taxon>Sar</taxon>
        <taxon>Stramenopiles</taxon>
        <taxon>Ochrophyta</taxon>
        <taxon>Bacillariophyta</taxon>
        <taxon>Coscinodiscophyceae</taxon>
        <taxon>Thalassiosirophycidae</taxon>
        <taxon>Thalassiosirales</taxon>
        <taxon>Skeletonemataceae</taxon>
        <taxon>Skeletonema</taxon>
        <taxon>Skeletonema marinoi-dohrnii complex</taxon>
    </lineage>
</organism>
<feature type="compositionally biased region" description="Basic and acidic residues" evidence="2">
    <location>
        <begin position="222"/>
        <end position="232"/>
    </location>
</feature>
<feature type="compositionally biased region" description="Basic residues" evidence="2">
    <location>
        <begin position="192"/>
        <end position="201"/>
    </location>
</feature>
<keyword evidence="1" id="KW-0862">Zinc</keyword>
<proteinExistence type="predicted"/>
<keyword evidence="3" id="KW-1133">Transmembrane helix</keyword>
<name>A0AAD9D6V7_9STRA</name>
<keyword evidence="3" id="KW-0812">Transmembrane</keyword>
<gene>
    <name evidence="5" type="ORF">QTG54_014125</name>
</gene>
<dbReference type="Proteomes" id="UP001224775">
    <property type="component" value="Unassembled WGS sequence"/>
</dbReference>
<comment type="caution">
    <text evidence="5">The sequence shown here is derived from an EMBL/GenBank/DDBJ whole genome shotgun (WGS) entry which is preliminary data.</text>
</comment>
<dbReference type="AlphaFoldDB" id="A0AAD9D6V7"/>
<evidence type="ECO:0000256" key="1">
    <source>
        <dbReference type="PROSITE-ProRule" id="PRU00175"/>
    </source>
</evidence>
<feature type="compositionally biased region" description="Basic and acidic residues" evidence="2">
    <location>
        <begin position="118"/>
        <end position="127"/>
    </location>
</feature>
<dbReference type="CDD" id="cd16448">
    <property type="entry name" value="RING-H2"/>
    <property type="match status" value="1"/>
</dbReference>
<dbReference type="EMBL" id="JATAAI010000035">
    <property type="protein sequence ID" value="KAK1735059.1"/>
    <property type="molecule type" value="Genomic_DNA"/>
</dbReference>
<evidence type="ECO:0000256" key="2">
    <source>
        <dbReference type="SAM" id="MobiDB-lite"/>
    </source>
</evidence>
<dbReference type="Pfam" id="PF13639">
    <property type="entry name" value="zf-RING_2"/>
    <property type="match status" value="1"/>
</dbReference>
<dbReference type="Gene3D" id="3.30.40.10">
    <property type="entry name" value="Zinc/RING finger domain, C3HC4 (zinc finger)"/>
    <property type="match status" value="1"/>
</dbReference>
<keyword evidence="1" id="KW-0479">Metal-binding</keyword>
<feature type="domain" description="RING-type" evidence="4">
    <location>
        <begin position="259"/>
        <end position="305"/>
    </location>
</feature>
<evidence type="ECO:0000313" key="6">
    <source>
        <dbReference type="Proteomes" id="UP001224775"/>
    </source>
</evidence>
<reference evidence="5" key="1">
    <citation type="submission" date="2023-06" db="EMBL/GenBank/DDBJ databases">
        <title>Survivors Of The Sea: Transcriptome response of Skeletonema marinoi to long-term dormancy.</title>
        <authorList>
            <person name="Pinder M.I.M."/>
            <person name="Kourtchenko O."/>
            <person name="Robertson E.K."/>
            <person name="Larsson T."/>
            <person name="Maumus F."/>
            <person name="Osuna-Cruz C.M."/>
            <person name="Vancaester E."/>
            <person name="Stenow R."/>
            <person name="Vandepoele K."/>
            <person name="Ploug H."/>
            <person name="Bruchert V."/>
            <person name="Godhe A."/>
            <person name="Topel M."/>
        </authorList>
    </citation>
    <scope>NUCLEOTIDE SEQUENCE</scope>
    <source>
        <strain evidence="5">R05AC</strain>
    </source>
</reference>
<dbReference type="GO" id="GO:0008270">
    <property type="term" value="F:zinc ion binding"/>
    <property type="evidence" value="ECO:0007669"/>
    <property type="project" value="UniProtKB-KW"/>
</dbReference>
<feature type="transmembrane region" description="Helical" evidence="3">
    <location>
        <begin position="12"/>
        <end position="36"/>
    </location>
</feature>
<accession>A0AAD9D6V7</accession>
<evidence type="ECO:0000259" key="4">
    <source>
        <dbReference type="PROSITE" id="PS50089"/>
    </source>
</evidence>
<feature type="compositionally biased region" description="Acidic residues" evidence="2">
    <location>
        <begin position="233"/>
        <end position="242"/>
    </location>
</feature>
<keyword evidence="6" id="KW-1185">Reference proteome</keyword>
<dbReference type="PROSITE" id="PS50089">
    <property type="entry name" value="ZF_RING_2"/>
    <property type="match status" value="1"/>
</dbReference>
<feature type="region of interest" description="Disordered" evidence="2">
    <location>
        <begin position="116"/>
        <end position="247"/>
    </location>
</feature>
<evidence type="ECO:0000256" key="3">
    <source>
        <dbReference type="SAM" id="Phobius"/>
    </source>
</evidence>
<dbReference type="SUPFAM" id="SSF57850">
    <property type="entry name" value="RING/U-box"/>
    <property type="match status" value="1"/>
</dbReference>
<sequence length="333" mass="38003">MSRDYSGVFESRYAAFIIWSIFILAFIIVPIMYVPLKFLIGRICRRCICLASICGLQQDSDEVGSDRRPVYSVWDVEYVHLSHSKKSLISEIRAREIYKRLAPFSLELKADNMISRQSSEDVHHEDEYGGQEEYNASQETPDEANHFTLDVTHGEGSSSTDDTETSTEASKSEAEANYTHVCLPLPGYNKNGLRKPKKKKSSSSTPDNNSRIGLVLFRRQKKDSSKQTKELSGEDDDAEVTEQDITQQKDDRREVPIFCAVCLGEYETSERVCWSSNTECTHVFHHDCMLQWLKSLGKRACKQQRFSENPSVQQVMNFTMDVHAVVNRSLTNL</sequence>
<dbReference type="InterPro" id="IPR001841">
    <property type="entry name" value="Znf_RING"/>
</dbReference>
<protein>
    <recommendedName>
        <fullName evidence="4">RING-type domain-containing protein</fullName>
    </recommendedName>
</protein>
<evidence type="ECO:0000313" key="5">
    <source>
        <dbReference type="EMBL" id="KAK1735059.1"/>
    </source>
</evidence>
<keyword evidence="3" id="KW-0472">Membrane</keyword>